<accession>A0AC60NSJ7</accession>
<dbReference type="EMBL" id="JABSTQ010011553">
    <property type="protein sequence ID" value="KAG0410103.1"/>
    <property type="molecule type" value="Genomic_DNA"/>
</dbReference>
<evidence type="ECO:0000313" key="1">
    <source>
        <dbReference type="EMBL" id="KAG0410103.1"/>
    </source>
</evidence>
<sequence>MGSPLAPLYLFLVQLETWTGNVEFLRAEGRCRNGERFHLVLWRLDGYSKLCDTRTALPFPPRFVTPPNEDMPVRFRRLSQGFYCFTVAPRGSSNYTAMSPVTSVAGEPPRDRCCRTRQVSLLWRASEDGVLSASLKVQNTSRSSCDVFLVRVWDTPRGFGDVPCKDSNSSSEPLVEYQVAKNSVVHVRKLNRSRRFCLAARAGCFKCPETCPDLVRTLMDFGGARAGPEVLPEESPLAVSSTRGTFLVAIPVVKTALDPILIVLGSGSVVFLVVWVWLFLRRATNAAAYARGNPTFRC</sequence>
<comment type="caution">
    <text evidence="1">The sequence shown here is derived from an EMBL/GenBank/DDBJ whole genome shotgun (WGS) entry which is preliminary data.</text>
</comment>
<keyword evidence="2" id="KW-1185">Reference proteome</keyword>
<gene>
    <name evidence="1" type="ORF">HPB47_012773</name>
</gene>
<organism evidence="1 2">
    <name type="scientific">Ixodes persulcatus</name>
    <name type="common">Taiga tick</name>
    <dbReference type="NCBI Taxonomy" id="34615"/>
    <lineage>
        <taxon>Eukaryota</taxon>
        <taxon>Metazoa</taxon>
        <taxon>Ecdysozoa</taxon>
        <taxon>Arthropoda</taxon>
        <taxon>Chelicerata</taxon>
        <taxon>Arachnida</taxon>
        <taxon>Acari</taxon>
        <taxon>Parasitiformes</taxon>
        <taxon>Ixodida</taxon>
        <taxon>Ixodoidea</taxon>
        <taxon>Ixodidae</taxon>
        <taxon>Ixodinae</taxon>
        <taxon>Ixodes</taxon>
    </lineage>
</organism>
<evidence type="ECO:0000313" key="2">
    <source>
        <dbReference type="Proteomes" id="UP000805193"/>
    </source>
</evidence>
<proteinExistence type="predicted"/>
<name>A0AC60NSJ7_IXOPE</name>
<protein>
    <submittedName>
        <fullName evidence="1">Uncharacterized protein</fullName>
    </submittedName>
</protein>
<reference evidence="1 2" key="1">
    <citation type="journal article" date="2020" name="Cell">
        <title>Large-Scale Comparative Analyses of Tick Genomes Elucidate Their Genetic Diversity and Vector Capacities.</title>
        <authorList>
            <consortium name="Tick Genome and Microbiome Consortium (TIGMIC)"/>
            <person name="Jia N."/>
            <person name="Wang J."/>
            <person name="Shi W."/>
            <person name="Du L."/>
            <person name="Sun Y."/>
            <person name="Zhan W."/>
            <person name="Jiang J.F."/>
            <person name="Wang Q."/>
            <person name="Zhang B."/>
            <person name="Ji P."/>
            <person name="Bell-Sakyi L."/>
            <person name="Cui X.M."/>
            <person name="Yuan T.T."/>
            <person name="Jiang B.G."/>
            <person name="Yang W.F."/>
            <person name="Lam T.T."/>
            <person name="Chang Q.C."/>
            <person name="Ding S.J."/>
            <person name="Wang X.J."/>
            <person name="Zhu J.G."/>
            <person name="Ruan X.D."/>
            <person name="Zhao L."/>
            <person name="Wei J.T."/>
            <person name="Ye R.Z."/>
            <person name="Que T.C."/>
            <person name="Du C.H."/>
            <person name="Zhou Y.H."/>
            <person name="Cheng J.X."/>
            <person name="Dai P.F."/>
            <person name="Guo W.B."/>
            <person name="Han X.H."/>
            <person name="Huang E.J."/>
            <person name="Li L.F."/>
            <person name="Wei W."/>
            <person name="Gao Y.C."/>
            <person name="Liu J.Z."/>
            <person name="Shao H.Z."/>
            <person name="Wang X."/>
            <person name="Wang C.C."/>
            <person name="Yang T.C."/>
            <person name="Huo Q.B."/>
            <person name="Li W."/>
            <person name="Chen H.Y."/>
            <person name="Chen S.E."/>
            <person name="Zhou L.G."/>
            <person name="Ni X.B."/>
            <person name="Tian J.H."/>
            <person name="Sheng Y."/>
            <person name="Liu T."/>
            <person name="Pan Y.S."/>
            <person name="Xia L.Y."/>
            <person name="Li J."/>
            <person name="Zhao F."/>
            <person name="Cao W.C."/>
        </authorList>
    </citation>
    <scope>NUCLEOTIDE SEQUENCE [LARGE SCALE GENOMIC DNA]</scope>
    <source>
        <strain evidence="1">Iper-2018</strain>
    </source>
</reference>
<dbReference type="Proteomes" id="UP000805193">
    <property type="component" value="Unassembled WGS sequence"/>
</dbReference>